<comment type="caution">
    <text evidence="1">The sequence shown here is derived from an EMBL/GenBank/DDBJ whole genome shotgun (WGS) entry which is preliminary data.</text>
</comment>
<dbReference type="Proteomes" id="UP001590950">
    <property type="component" value="Unassembled WGS sequence"/>
</dbReference>
<proteinExistence type="predicted"/>
<organism evidence="1 2">
    <name type="scientific">Stereocaulon virgatum</name>
    <dbReference type="NCBI Taxonomy" id="373712"/>
    <lineage>
        <taxon>Eukaryota</taxon>
        <taxon>Fungi</taxon>
        <taxon>Dikarya</taxon>
        <taxon>Ascomycota</taxon>
        <taxon>Pezizomycotina</taxon>
        <taxon>Lecanoromycetes</taxon>
        <taxon>OSLEUM clade</taxon>
        <taxon>Lecanoromycetidae</taxon>
        <taxon>Lecanorales</taxon>
        <taxon>Lecanorineae</taxon>
        <taxon>Stereocaulaceae</taxon>
        <taxon>Stereocaulon</taxon>
    </lineage>
</organism>
<sequence length="103" mass="11647">MYPGTRACDTSKPESRSTRAILDSFFFKKRHRIQNGNMGNASNRTTYEKKARIAAPLSLSPTHPKYHHLSTPYPALAPSLTRSLIHISAFPPPPFSKLHYRDP</sequence>
<dbReference type="EMBL" id="JBEFKJ010000032">
    <property type="protein sequence ID" value="KAL2038458.1"/>
    <property type="molecule type" value="Genomic_DNA"/>
</dbReference>
<evidence type="ECO:0000313" key="2">
    <source>
        <dbReference type="Proteomes" id="UP001590950"/>
    </source>
</evidence>
<accession>A0ABR3ZYJ6</accession>
<evidence type="ECO:0000313" key="1">
    <source>
        <dbReference type="EMBL" id="KAL2038458.1"/>
    </source>
</evidence>
<reference evidence="1 2" key="1">
    <citation type="submission" date="2024-09" db="EMBL/GenBank/DDBJ databases">
        <title>Rethinking Asexuality: The Enigmatic Case of Functional Sexual Genes in Lepraria (Stereocaulaceae).</title>
        <authorList>
            <person name="Doellman M."/>
            <person name="Sun Y."/>
            <person name="Barcenas-Pena A."/>
            <person name="Lumbsch H.T."/>
            <person name="Grewe F."/>
        </authorList>
    </citation>
    <scope>NUCLEOTIDE SEQUENCE [LARGE SCALE GENOMIC DNA]</scope>
    <source>
        <strain evidence="1 2">Mercado 3170</strain>
    </source>
</reference>
<keyword evidence="2" id="KW-1185">Reference proteome</keyword>
<name>A0ABR3ZYJ6_9LECA</name>
<gene>
    <name evidence="1" type="ORF">N7G274_008797</name>
</gene>
<protein>
    <submittedName>
        <fullName evidence="1">Uncharacterized protein</fullName>
    </submittedName>
</protein>